<reference evidence="1 2" key="1">
    <citation type="submission" date="2019-04" db="EMBL/GenBank/DDBJ databases">
        <title>Streptomyces oryziradicis sp. nov., a novel actinomycete isolated from rhizosphere soil of rice (Oryza sativa L.).</title>
        <authorList>
            <person name="Li C."/>
        </authorList>
    </citation>
    <scope>NUCLEOTIDE SEQUENCE [LARGE SCALE GENOMIC DNA]</scope>
    <source>
        <strain evidence="1 2">NEAU-C40</strain>
    </source>
</reference>
<accession>A0A4U0SLJ2</accession>
<dbReference type="AlphaFoldDB" id="A0A4U0SLJ2"/>
<protein>
    <submittedName>
        <fullName evidence="1">Winged helix DNA-binding domain-containing protein</fullName>
    </submittedName>
</protein>
<gene>
    <name evidence="1" type="ORF">FCI23_24710</name>
</gene>
<dbReference type="InterPro" id="IPR009351">
    <property type="entry name" value="AlkZ-like"/>
</dbReference>
<dbReference type="EMBL" id="SUMC01000025">
    <property type="protein sequence ID" value="TKA09021.1"/>
    <property type="molecule type" value="Genomic_DNA"/>
</dbReference>
<dbReference type="Proteomes" id="UP000305778">
    <property type="component" value="Unassembled WGS sequence"/>
</dbReference>
<keyword evidence="1" id="KW-0238">DNA-binding</keyword>
<organism evidence="1 2">
    <name type="scientific">Actinacidiphila oryziradicis</name>
    <dbReference type="NCBI Taxonomy" id="2571141"/>
    <lineage>
        <taxon>Bacteria</taxon>
        <taxon>Bacillati</taxon>
        <taxon>Actinomycetota</taxon>
        <taxon>Actinomycetes</taxon>
        <taxon>Kitasatosporales</taxon>
        <taxon>Streptomycetaceae</taxon>
        <taxon>Actinacidiphila</taxon>
    </lineage>
</organism>
<dbReference type="PANTHER" id="PTHR38479">
    <property type="entry name" value="LMO0824 PROTEIN"/>
    <property type="match status" value="1"/>
</dbReference>
<proteinExistence type="predicted"/>
<dbReference type="PANTHER" id="PTHR38479:SF2">
    <property type="entry name" value="WINGED HELIX DNA-BINDING DOMAIN-CONTAINING PROTEIN"/>
    <property type="match status" value="1"/>
</dbReference>
<evidence type="ECO:0000313" key="2">
    <source>
        <dbReference type="Proteomes" id="UP000305778"/>
    </source>
</evidence>
<comment type="caution">
    <text evidence="1">The sequence shown here is derived from an EMBL/GenBank/DDBJ whole genome shotgun (WGS) entry which is preliminary data.</text>
</comment>
<sequence>MEPVLDRRTLGRALVERQLLLRRSGLTTEAALEHLVGLQAQVPQDPYAALWSRLAAFTPAGLSALLTERRAVRLTLMRGTVHLVTAGDCLALRPVMQPMIERRLLSSFGKQLAGLDTWPVAAAGRRILDEQPLTAGRLGELLREQWPDRDRLALALAVSARVPLVQPPPRGLWRRSGAAVHLPAESWLGHPVADDSTPDSAVLRYLAAFGPASVKDIVVWSGFTGVRAVIDRLRPRLRPYRDENGTQLYDIDGLPLPSPDTPAPPRFLPQYDNLLLSHADRSRVFLTDEHRQRFLLSGREKRGGLLVDGFVHGTWRIEERNGSATLTVEPYVPLTARDRAAVVEEGERLLGFVAQESEKRDVRLT</sequence>
<evidence type="ECO:0000313" key="1">
    <source>
        <dbReference type="EMBL" id="TKA09021.1"/>
    </source>
</evidence>
<name>A0A4U0SLJ2_9ACTN</name>
<dbReference type="OrthoDB" id="9148135at2"/>
<dbReference type="RefSeq" id="WP_136726119.1">
    <property type="nucleotide sequence ID" value="NZ_SUMC01000025.1"/>
</dbReference>
<keyword evidence="2" id="KW-1185">Reference proteome</keyword>
<dbReference type="Pfam" id="PF06224">
    <property type="entry name" value="AlkZ-like"/>
    <property type="match status" value="1"/>
</dbReference>
<dbReference type="GO" id="GO:0003677">
    <property type="term" value="F:DNA binding"/>
    <property type="evidence" value="ECO:0007669"/>
    <property type="project" value="UniProtKB-KW"/>
</dbReference>